<dbReference type="Pfam" id="PF09115">
    <property type="entry name" value="DNApol3-delta_C"/>
    <property type="match status" value="1"/>
</dbReference>
<dbReference type="GO" id="GO:0009360">
    <property type="term" value="C:DNA polymerase III complex"/>
    <property type="evidence" value="ECO:0007669"/>
    <property type="project" value="InterPro"/>
</dbReference>
<evidence type="ECO:0000313" key="10">
    <source>
        <dbReference type="Proteomes" id="UP000007239"/>
    </source>
</evidence>
<keyword evidence="5" id="KW-0235">DNA replication</keyword>
<dbReference type="NCBIfam" id="TIGR00678">
    <property type="entry name" value="holB"/>
    <property type="match status" value="1"/>
</dbReference>
<dbReference type="SUPFAM" id="SSF52540">
    <property type="entry name" value="P-loop containing nucleoside triphosphate hydrolases"/>
    <property type="match status" value="1"/>
</dbReference>
<evidence type="ECO:0000256" key="2">
    <source>
        <dbReference type="ARBA" id="ARBA00014363"/>
    </source>
</evidence>
<comment type="catalytic activity">
    <reaction evidence="7">
        <text>DNA(n) + a 2'-deoxyribonucleoside 5'-triphosphate = DNA(n+1) + diphosphate</text>
        <dbReference type="Rhea" id="RHEA:22508"/>
        <dbReference type="Rhea" id="RHEA-COMP:17339"/>
        <dbReference type="Rhea" id="RHEA-COMP:17340"/>
        <dbReference type="ChEBI" id="CHEBI:33019"/>
        <dbReference type="ChEBI" id="CHEBI:61560"/>
        <dbReference type="ChEBI" id="CHEBI:173112"/>
        <dbReference type="EC" id="2.7.7.7"/>
    </reaction>
</comment>
<evidence type="ECO:0000256" key="5">
    <source>
        <dbReference type="ARBA" id="ARBA00022705"/>
    </source>
</evidence>
<protein>
    <recommendedName>
        <fullName evidence="2">DNA polymerase III subunit delta'</fullName>
        <ecNumber evidence="1">2.7.7.7</ecNumber>
    </recommendedName>
</protein>
<dbReference type="Gene3D" id="3.40.50.300">
    <property type="entry name" value="P-loop containing nucleotide triphosphate hydrolases"/>
    <property type="match status" value="1"/>
</dbReference>
<name>F6BLG4_THEXL</name>
<dbReference type="Proteomes" id="UP000007239">
    <property type="component" value="Chromosome"/>
</dbReference>
<evidence type="ECO:0000256" key="7">
    <source>
        <dbReference type="ARBA" id="ARBA00049244"/>
    </source>
</evidence>
<dbReference type="InterPro" id="IPR050238">
    <property type="entry name" value="DNA_Rep/Repair_Clamp_Loader"/>
</dbReference>
<evidence type="ECO:0000256" key="6">
    <source>
        <dbReference type="ARBA" id="ARBA00022932"/>
    </source>
</evidence>
<dbReference type="RefSeq" id="WP_013786902.1">
    <property type="nucleotide sequence ID" value="NC_015555.1"/>
</dbReference>
<keyword evidence="4" id="KW-0548">Nucleotidyltransferase</keyword>
<gene>
    <name evidence="9" type="ordered locus">Thexy_0077</name>
</gene>
<dbReference type="KEGG" id="txy:Thexy_0077"/>
<dbReference type="GO" id="GO:0003677">
    <property type="term" value="F:DNA binding"/>
    <property type="evidence" value="ECO:0007669"/>
    <property type="project" value="InterPro"/>
</dbReference>
<dbReference type="InterPro" id="IPR004622">
    <property type="entry name" value="DNA_pol_HolB"/>
</dbReference>
<dbReference type="EMBL" id="CP002739">
    <property type="protein sequence ID" value="AEF16140.1"/>
    <property type="molecule type" value="Genomic_DNA"/>
</dbReference>
<dbReference type="EC" id="2.7.7.7" evidence="1"/>
<dbReference type="HOGENOM" id="CLU_006229_4_0_9"/>
<reference evidence="9" key="1">
    <citation type="submission" date="2011-05" db="EMBL/GenBank/DDBJ databases">
        <title>Complete sequence of Thermoanaerobacterium xylanolyticum LX-11.</title>
        <authorList>
            <consortium name="US DOE Joint Genome Institute"/>
            <person name="Lucas S."/>
            <person name="Han J."/>
            <person name="Lapidus A."/>
            <person name="Cheng J.-F."/>
            <person name="Goodwin L."/>
            <person name="Pitluck S."/>
            <person name="Peters L."/>
            <person name="Mikhailova N."/>
            <person name="Lu M."/>
            <person name="Han C."/>
            <person name="Tapia R."/>
            <person name="Land M."/>
            <person name="Hauser L."/>
            <person name="Kyrpides N."/>
            <person name="Ivanova N."/>
            <person name="Pagani I."/>
            <person name="Hemme C."/>
            <person name="Woyke T."/>
        </authorList>
    </citation>
    <scope>NUCLEOTIDE SEQUENCE</scope>
    <source>
        <strain evidence="9">LX-11</strain>
    </source>
</reference>
<dbReference type="PANTHER" id="PTHR11669:SF8">
    <property type="entry name" value="DNA POLYMERASE III SUBUNIT DELTA"/>
    <property type="match status" value="1"/>
</dbReference>
<feature type="domain" description="DNA polymerase III delta subunit C-terminal" evidence="8">
    <location>
        <begin position="230"/>
        <end position="319"/>
    </location>
</feature>
<evidence type="ECO:0000259" key="8">
    <source>
        <dbReference type="Pfam" id="PF09115"/>
    </source>
</evidence>
<evidence type="ECO:0000256" key="4">
    <source>
        <dbReference type="ARBA" id="ARBA00022695"/>
    </source>
</evidence>
<dbReference type="InterPro" id="IPR015199">
    <property type="entry name" value="DNA_pol_III_delta_C"/>
</dbReference>
<sequence>MHKIYGHKNILELFNKIINSGKIANAYLFVGESGLGKEYMAKYFAMMVNCVKSPKPCFSCHSCVQFVSGNHPDIFFIEPDGSSIKVDTLRNTVISNAYIKPYNSYKKIFIIKEAEKMTEQSQNSILKTLEEPPLHVLFILTASKMDGLLPTIVSRCETIRFNRESDDVIEDYLVNEKNVNASEAKKISSVACGNYGKADLLTDEKYSIIRNEVWDVLESLLKSDRALRLDRFRFFDENREMIDDVIDIMLSYVRDIMVLNFSDERSVINKDMIDKLKAISNDLTGPKLNNIINEIEDLIFNLKSNVNYQMAIEKFLLSI</sequence>
<dbReference type="PANTHER" id="PTHR11669">
    <property type="entry name" value="REPLICATION FACTOR C / DNA POLYMERASE III GAMMA-TAU SUBUNIT"/>
    <property type="match status" value="1"/>
</dbReference>
<keyword evidence="6" id="KW-0239">DNA-directed DNA polymerase</keyword>
<proteinExistence type="predicted"/>
<dbReference type="InterPro" id="IPR027417">
    <property type="entry name" value="P-loop_NTPase"/>
</dbReference>
<organism evidence="9 10">
    <name type="scientific">Thermoanaerobacterium xylanolyticum (strain ATCC 49914 / DSM 7097 / LX-11)</name>
    <dbReference type="NCBI Taxonomy" id="858215"/>
    <lineage>
        <taxon>Bacteria</taxon>
        <taxon>Bacillati</taxon>
        <taxon>Bacillota</taxon>
        <taxon>Clostridia</taxon>
        <taxon>Thermoanaerobacterales</taxon>
        <taxon>Thermoanaerobacteraceae</taxon>
        <taxon>Thermoanaerobacterium</taxon>
    </lineage>
</organism>
<dbReference type="AlphaFoldDB" id="F6BLG4"/>
<dbReference type="STRING" id="858215.Thexy_0077"/>
<evidence type="ECO:0000256" key="1">
    <source>
        <dbReference type="ARBA" id="ARBA00012417"/>
    </source>
</evidence>
<keyword evidence="3" id="KW-0808">Transferase</keyword>
<evidence type="ECO:0000256" key="3">
    <source>
        <dbReference type="ARBA" id="ARBA00022679"/>
    </source>
</evidence>
<dbReference type="GO" id="GO:0003887">
    <property type="term" value="F:DNA-directed DNA polymerase activity"/>
    <property type="evidence" value="ECO:0007669"/>
    <property type="project" value="UniProtKB-KW"/>
</dbReference>
<accession>F6BLG4</accession>
<keyword evidence="10" id="KW-1185">Reference proteome</keyword>
<dbReference type="GO" id="GO:0006261">
    <property type="term" value="P:DNA-templated DNA replication"/>
    <property type="evidence" value="ECO:0007669"/>
    <property type="project" value="TreeGrafter"/>
</dbReference>
<dbReference type="Pfam" id="PF13177">
    <property type="entry name" value="DNA_pol3_delta2"/>
    <property type="match status" value="1"/>
</dbReference>
<evidence type="ECO:0000313" key="9">
    <source>
        <dbReference type="EMBL" id="AEF16140.1"/>
    </source>
</evidence>
<dbReference type="eggNOG" id="COG2812">
    <property type="taxonomic scope" value="Bacteria"/>
</dbReference>
<dbReference type="GO" id="GO:0008408">
    <property type="term" value="F:3'-5' exonuclease activity"/>
    <property type="evidence" value="ECO:0007669"/>
    <property type="project" value="InterPro"/>
</dbReference>